<accession>A0A0F9CDV4</accession>
<name>A0A0F9CDV4_9ZZZZ</name>
<evidence type="ECO:0000313" key="1">
    <source>
        <dbReference type="EMBL" id="KKL24612.1"/>
    </source>
</evidence>
<proteinExistence type="predicted"/>
<comment type="caution">
    <text evidence="1">The sequence shown here is derived from an EMBL/GenBank/DDBJ whole genome shotgun (WGS) entry which is preliminary data.</text>
</comment>
<dbReference type="EMBL" id="LAZR01036524">
    <property type="protein sequence ID" value="KKL24612.1"/>
    <property type="molecule type" value="Genomic_DNA"/>
</dbReference>
<protein>
    <submittedName>
        <fullName evidence="1">Uncharacterized protein</fullName>
    </submittedName>
</protein>
<gene>
    <name evidence="1" type="ORF">LCGC14_2413570</name>
</gene>
<organism evidence="1">
    <name type="scientific">marine sediment metagenome</name>
    <dbReference type="NCBI Taxonomy" id="412755"/>
    <lineage>
        <taxon>unclassified sequences</taxon>
        <taxon>metagenomes</taxon>
        <taxon>ecological metagenomes</taxon>
    </lineage>
</organism>
<dbReference type="AlphaFoldDB" id="A0A0F9CDV4"/>
<reference evidence="1" key="1">
    <citation type="journal article" date="2015" name="Nature">
        <title>Complex archaea that bridge the gap between prokaryotes and eukaryotes.</title>
        <authorList>
            <person name="Spang A."/>
            <person name="Saw J.H."/>
            <person name="Jorgensen S.L."/>
            <person name="Zaremba-Niedzwiedzka K."/>
            <person name="Martijn J."/>
            <person name="Lind A.E."/>
            <person name="van Eijk R."/>
            <person name="Schleper C."/>
            <person name="Guy L."/>
            <person name="Ettema T.J."/>
        </authorList>
    </citation>
    <scope>NUCLEOTIDE SEQUENCE</scope>
</reference>
<sequence length="57" mass="5765">MILISIALLLVYCFSALSLGALLLRVVAGRRGLGEGHTPAARAGTAFLLGSGVLANV</sequence>
<feature type="non-terminal residue" evidence="1">
    <location>
        <position position="57"/>
    </location>
</feature>